<evidence type="ECO:0000259" key="1">
    <source>
        <dbReference type="Pfam" id="PF21688"/>
    </source>
</evidence>
<evidence type="ECO:0000313" key="3">
    <source>
        <dbReference type="Proteomes" id="UP000824128"/>
    </source>
</evidence>
<dbReference type="Proteomes" id="UP000824128">
    <property type="component" value="Unassembled WGS sequence"/>
</dbReference>
<dbReference type="SUPFAM" id="SSF51905">
    <property type="entry name" value="FAD/NAD(P)-binding domain"/>
    <property type="match status" value="1"/>
</dbReference>
<sequence length="535" mass="56147">MLLLRDLRAPLDVDEAALAQLAAQALHVPAREVRSVRLVRRALDARKKQDIHLRLHLLAALDPALEASLLKRGLPHVAPCPTQEAAEPIAGSETPRGRIAVAGLGPAGLFAAWLLARQGYRPLVIERGRPVEERAADVERFWAGGALLAESNAMFGEGGAGTFSDGKLTSRSKDPRADTVLRVLAEHGAPEEIRYLAKPHIGTDRLRTVVRSLRRQIESLGGEVRFSARLDGLAVDGAGALSSILVHGGAAGERIPCAALVLAIGQGARDTCRMLHSLGVAMEPKPFAVGVRVEHPQPLIDRAQFGALAGDPRLGAAEYRLTARAQDRGVYTFCMCPGGVVVQTACAPEQSAVNGMSCYARDGENANAAVVVQVRPEDCGMGALDGVAFCERLERAAFLAGGGGGLAPAERLADFLAHTAPRAFGAVRPTCRPGVAPANLWDCLPPFVAQGVAQGLTAFAAQLHGFDLPDAVLTAVESRTSAPLRIVRGADMESVSHPGLYPVGEGAGYAGGIVSAAIDGLRAAERIIGRFAPPR</sequence>
<dbReference type="Gene3D" id="3.30.70.2700">
    <property type="match status" value="1"/>
</dbReference>
<dbReference type="InterPro" id="IPR028348">
    <property type="entry name" value="FAD-binding_protein"/>
</dbReference>
<evidence type="ECO:0000313" key="2">
    <source>
        <dbReference type="EMBL" id="HIU94155.1"/>
    </source>
</evidence>
<dbReference type="PIRSF" id="PIRSF038984">
    <property type="entry name" value="FAD_binding_protein"/>
    <property type="match status" value="1"/>
</dbReference>
<organism evidence="2 3">
    <name type="scientific">Candidatus Aphodomorpha intestinavium</name>
    <dbReference type="NCBI Taxonomy" id="2840672"/>
    <lineage>
        <taxon>Bacteria</taxon>
        <taxon>Bacillati</taxon>
        <taxon>Bacillota</taxon>
        <taxon>Clostridia</taxon>
        <taxon>Eubacteriales</taxon>
        <taxon>Candidatus Aphodomorpha</taxon>
    </lineage>
</organism>
<dbReference type="InterPro" id="IPR036188">
    <property type="entry name" value="FAD/NAD-bd_sf"/>
</dbReference>
<dbReference type="Pfam" id="PF21688">
    <property type="entry name" value="FAD-depend_C"/>
    <property type="match status" value="1"/>
</dbReference>
<gene>
    <name evidence="2" type="ORF">IAD24_03255</name>
</gene>
<dbReference type="PANTHER" id="PTHR42842">
    <property type="entry name" value="FAD/NAD(P)-BINDING OXIDOREDUCTASE"/>
    <property type="match status" value="1"/>
</dbReference>
<dbReference type="Gene3D" id="3.50.50.60">
    <property type="entry name" value="FAD/NAD(P)-binding domain"/>
    <property type="match status" value="2"/>
</dbReference>
<comment type="caution">
    <text evidence="2">The sequence shown here is derived from an EMBL/GenBank/DDBJ whole genome shotgun (WGS) entry which is preliminary data.</text>
</comment>
<feature type="domain" description="FAD-dependent protein C-terminal" evidence="1">
    <location>
        <begin position="286"/>
        <end position="480"/>
    </location>
</feature>
<dbReference type="InterPro" id="IPR049516">
    <property type="entry name" value="FAD-depend_C"/>
</dbReference>
<protein>
    <recommendedName>
        <fullName evidence="1">FAD-dependent protein C-terminal domain-containing protein</fullName>
    </recommendedName>
</protein>
<dbReference type="EMBL" id="DVNZ01000102">
    <property type="protein sequence ID" value="HIU94155.1"/>
    <property type="molecule type" value="Genomic_DNA"/>
</dbReference>
<dbReference type="AlphaFoldDB" id="A0A9D1N321"/>
<dbReference type="PANTHER" id="PTHR42842:SF3">
    <property type="entry name" value="FAD_NAD(P)-BINDING OXIDOREDUCTASE FAMILY PROTEIN"/>
    <property type="match status" value="1"/>
</dbReference>
<proteinExistence type="predicted"/>
<reference evidence="2" key="1">
    <citation type="submission" date="2020-10" db="EMBL/GenBank/DDBJ databases">
        <authorList>
            <person name="Gilroy R."/>
        </authorList>
    </citation>
    <scope>NUCLEOTIDE SEQUENCE</scope>
    <source>
        <strain evidence="2">ChiGjej2B2-16831</strain>
    </source>
</reference>
<accession>A0A9D1N321</accession>
<dbReference type="PRINTS" id="PR00419">
    <property type="entry name" value="ADXRDTASE"/>
</dbReference>
<name>A0A9D1N321_9FIRM</name>
<reference evidence="2" key="2">
    <citation type="journal article" date="2021" name="PeerJ">
        <title>Extensive microbial diversity within the chicken gut microbiome revealed by metagenomics and culture.</title>
        <authorList>
            <person name="Gilroy R."/>
            <person name="Ravi A."/>
            <person name="Getino M."/>
            <person name="Pursley I."/>
            <person name="Horton D.L."/>
            <person name="Alikhan N.F."/>
            <person name="Baker D."/>
            <person name="Gharbi K."/>
            <person name="Hall N."/>
            <person name="Watson M."/>
            <person name="Adriaenssens E.M."/>
            <person name="Foster-Nyarko E."/>
            <person name="Jarju S."/>
            <person name="Secka A."/>
            <person name="Antonio M."/>
            <person name="Oren A."/>
            <person name="Chaudhuri R.R."/>
            <person name="La Ragione R."/>
            <person name="Hildebrand F."/>
            <person name="Pallen M.J."/>
        </authorList>
    </citation>
    <scope>NUCLEOTIDE SEQUENCE</scope>
    <source>
        <strain evidence="2">ChiGjej2B2-16831</strain>
    </source>
</reference>